<gene>
    <name evidence="2" type="ORF">BU26DRAFT_522847</name>
</gene>
<proteinExistence type="predicted"/>
<accession>A0A6A6I0W9</accession>
<feature type="compositionally biased region" description="Polar residues" evidence="1">
    <location>
        <begin position="313"/>
        <end position="331"/>
    </location>
</feature>
<evidence type="ECO:0000256" key="1">
    <source>
        <dbReference type="SAM" id="MobiDB-lite"/>
    </source>
</evidence>
<feature type="compositionally biased region" description="Low complexity" evidence="1">
    <location>
        <begin position="113"/>
        <end position="127"/>
    </location>
</feature>
<feature type="compositionally biased region" description="Polar residues" evidence="1">
    <location>
        <begin position="78"/>
        <end position="95"/>
    </location>
</feature>
<feature type="region of interest" description="Disordered" evidence="1">
    <location>
        <begin position="265"/>
        <end position="354"/>
    </location>
</feature>
<protein>
    <submittedName>
        <fullName evidence="2">Uncharacterized protein</fullName>
    </submittedName>
</protein>
<dbReference type="AlphaFoldDB" id="A0A6A6I0W9"/>
<organism evidence="2 3">
    <name type="scientific">Trematosphaeria pertusa</name>
    <dbReference type="NCBI Taxonomy" id="390896"/>
    <lineage>
        <taxon>Eukaryota</taxon>
        <taxon>Fungi</taxon>
        <taxon>Dikarya</taxon>
        <taxon>Ascomycota</taxon>
        <taxon>Pezizomycotina</taxon>
        <taxon>Dothideomycetes</taxon>
        <taxon>Pleosporomycetidae</taxon>
        <taxon>Pleosporales</taxon>
        <taxon>Massarineae</taxon>
        <taxon>Trematosphaeriaceae</taxon>
        <taxon>Trematosphaeria</taxon>
    </lineage>
</organism>
<dbReference type="EMBL" id="ML987203">
    <property type="protein sequence ID" value="KAF2244144.1"/>
    <property type="molecule type" value="Genomic_DNA"/>
</dbReference>
<feature type="region of interest" description="Disordered" evidence="1">
    <location>
        <begin position="496"/>
        <end position="517"/>
    </location>
</feature>
<evidence type="ECO:0000313" key="2">
    <source>
        <dbReference type="EMBL" id="KAF2244144.1"/>
    </source>
</evidence>
<sequence>MQVKHTGRRPLKPWRVRRVRTASGPFHWTNPQSPRPGFMWFAVRSKSDPSSIPQVAPKPGKLGKNLPLKSSMKRKAKSATTTPPSEIHTDSSTLTDEQKLRRVKTVDFEETTSKGLSSLPPLKLWSSEPTSDAADGEQRPRTRTPKAYVEPVKAAKRAPSCPGPMVKSSLADPAVTRTDVHVVAIAPSWSFDDTADEGGIDPATPTMQIVESKNGCYEVIWDDVPEEHDIRLHRRSSSASQALHTFGSTASRGLERVNTKLTEWTWGREGPTQPFKPQIVVFPDDDDRSPQPPQPDCAVDDSGDLVIVPPPNSAMTSTNPSRHTSRPVSTRTSREGSYDDPVQTAAPNINHPHDKRYSKIEPILRTSAIPDPDATMRTLTGVGRRVKGPPADRRLSNMDESEMRFRGHRDSVTIARTRMFDVGGISPELFMHRDSVAIAKKRMHGRSHAVSDVRDILRSKVKRSELLSTIEDVPQQSRSPSPIPAKEYATKALKSSGSASTLHLHAPTTQRHIRIAD</sequence>
<feature type="compositionally biased region" description="Basic and acidic residues" evidence="1">
    <location>
        <begin position="96"/>
        <end position="107"/>
    </location>
</feature>
<name>A0A6A6I0W9_9PLEO</name>
<dbReference type="Proteomes" id="UP000800094">
    <property type="component" value="Unassembled WGS sequence"/>
</dbReference>
<dbReference type="RefSeq" id="XP_033679148.1">
    <property type="nucleotide sequence ID" value="XM_033829886.1"/>
</dbReference>
<keyword evidence="3" id="KW-1185">Reference proteome</keyword>
<reference evidence="2" key="1">
    <citation type="journal article" date="2020" name="Stud. Mycol.">
        <title>101 Dothideomycetes genomes: a test case for predicting lifestyles and emergence of pathogens.</title>
        <authorList>
            <person name="Haridas S."/>
            <person name="Albert R."/>
            <person name="Binder M."/>
            <person name="Bloem J."/>
            <person name="Labutti K."/>
            <person name="Salamov A."/>
            <person name="Andreopoulos B."/>
            <person name="Baker S."/>
            <person name="Barry K."/>
            <person name="Bills G."/>
            <person name="Bluhm B."/>
            <person name="Cannon C."/>
            <person name="Castanera R."/>
            <person name="Culley D."/>
            <person name="Daum C."/>
            <person name="Ezra D."/>
            <person name="Gonzalez J."/>
            <person name="Henrissat B."/>
            <person name="Kuo A."/>
            <person name="Liang C."/>
            <person name="Lipzen A."/>
            <person name="Lutzoni F."/>
            <person name="Magnuson J."/>
            <person name="Mondo S."/>
            <person name="Nolan M."/>
            <person name="Ohm R."/>
            <person name="Pangilinan J."/>
            <person name="Park H.-J."/>
            <person name="Ramirez L."/>
            <person name="Alfaro M."/>
            <person name="Sun H."/>
            <person name="Tritt A."/>
            <person name="Yoshinaga Y."/>
            <person name="Zwiers L.-H."/>
            <person name="Turgeon B."/>
            <person name="Goodwin S."/>
            <person name="Spatafora J."/>
            <person name="Crous P."/>
            <person name="Grigoriev I."/>
        </authorList>
    </citation>
    <scope>NUCLEOTIDE SEQUENCE</scope>
    <source>
        <strain evidence="2">CBS 122368</strain>
    </source>
</reference>
<dbReference type="OrthoDB" id="3944862at2759"/>
<feature type="region of interest" description="Disordered" evidence="1">
    <location>
        <begin position="45"/>
        <end position="145"/>
    </location>
</feature>
<feature type="compositionally biased region" description="Low complexity" evidence="1">
    <location>
        <begin position="57"/>
        <end position="69"/>
    </location>
</feature>
<dbReference type="GeneID" id="54583216"/>
<evidence type="ECO:0000313" key="3">
    <source>
        <dbReference type="Proteomes" id="UP000800094"/>
    </source>
</evidence>